<proteinExistence type="predicted"/>
<gene>
    <name evidence="2" type="ORF">SK803_07190</name>
</gene>
<feature type="coiled-coil region" evidence="1">
    <location>
        <begin position="113"/>
        <end position="140"/>
    </location>
</feature>
<dbReference type="Proteomes" id="UP001285521">
    <property type="component" value="Unassembled WGS sequence"/>
</dbReference>
<evidence type="ECO:0008006" key="4">
    <source>
        <dbReference type="Google" id="ProtNLM"/>
    </source>
</evidence>
<sequence length="150" mass="16120">MTQENAGADAVLGAAAGLAGGAMAGAVSALKAASAVMDRLSAGPSTQQFHVEKDTVMRAGKVVHDQLDLLEKAYKQNVPKLRIPASGDSVSSDVVEAWNDRLVFHDDSYANRITLYMEKLRNLSDQLKESAQQYGFTEDEVTAVFSKSKE</sequence>
<evidence type="ECO:0000313" key="2">
    <source>
        <dbReference type="EMBL" id="MDX8029990.1"/>
    </source>
</evidence>
<dbReference type="RefSeq" id="WP_319964984.1">
    <property type="nucleotide sequence ID" value="NZ_JAXAVW010000004.1"/>
</dbReference>
<name>A0ABU4SVQ2_9PSEU</name>
<keyword evidence="3" id="KW-1185">Reference proteome</keyword>
<evidence type="ECO:0000313" key="3">
    <source>
        <dbReference type="Proteomes" id="UP001285521"/>
    </source>
</evidence>
<reference evidence="2 3" key="1">
    <citation type="submission" date="2023-11" db="EMBL/GenBank/DDBJ databases">
        <title>Lentzea sokolovensis, sp. nov., Lentzea kristufkii, sp. nov., and Lentzea miocenensis, sp. nov., rare actinobacteria from Sokolov Coal Basin, Miocene lacustrine sediment, Czech Republic.</title>
        <authorList>
            <person name="Lara A."/>
            <person name="Kotroba L."/>
            <person name="Nouioui I."/>
            <person name="Neumann-Schaal M."/>
            <person name="Mast Y."/>
            <person name="Chronakova A."/>
        </authorList>
    </citation>
    <scope>NUCLEOTIDE SEQUENCE [LARGE SCALE GENOMIC DNA]</scope>
    <source>
        <strain evidence="2 3">BCCO 10_0856</strain>
    </source>
</reference>
<evidence type="ECO:0000256" key="1">
    <source>
        <dbReference type="SAM" id="Coils"/>
    </source>
</evidence>
<dbReference type="EMBL" id="JAXAVW010000004">
    <property type="protein sequence ID" value="MDX8029990.1"/>
    <property type="molecule type" value="Genomic_DNA"/>
</dbReference>
<protein>
    <recommendedName>
        <fullName evidence="4">PE family protein</fullName>
    </recommendedName>
</protein>
<keyword evidence="1" id="KW-0175">Coiled coil</keyword>
<organism evidence="2 3">
    <name type="scientific">Lentzea miocenica</name>
    <dbReference type="NCBI Taxonomy" id="3095431"/>
    <lineage>
        <taxon>Bacteria</taxon>
        <taxon>Bacillati</taxon>
        <taxon>Actinomycetota</taxon>
        <taxon>Actinomycetes</taxon>
        <taxon>Pseudonocardiales</taxon>
        <taxon>Pseudonocardiaceae</taxon>
        <taxon>Lentzea</taxon>
    </lineage>
</organism>
<comment type="caution">
    <text evidence="2">The sequence shown here is derived from an EMBL/GenBank/DDBJ whole genome shotgun (WGS) entry which is preliminary data.</text>
</comment>
<accession>A0ABU4SVQ2</accession>